<comment type="caution">
    <text evidence="3">The sequence shown here is derived from an EMBL/GenBank/DDBJ whole genome shotgun (WGS) entry which is preliminary data.</text>
</comment>
<evidence type="ECO:0000256" key="1">
    <source>
        <dbReference type="SAM" id="MobiDB-lite"/>
    </source>
</evidence>
<dbReference type="InterPro" id="IPR048942">
    <property type="entry name" value="ASPP2-like_RA"/>
</dbReference>
<sequence length="486" mass="52833">MMPMILTVFLSNNEQILTEVPITPETTCRDVVEFCKEPGEGSCHLAEVWRGNERPIPFDYMMYEHLQKWGPRREEVKFFLRHEDSPTESSEQVRGAASPTQPPVWGTESLSARGAAGRRLRADREVACSSQHFIQDPTGLQEPEGEGPGLRTVSSGHRAEETQAVPGVKVRLAGDRPPRRGAPVRPESTPQKKTCPWSPSVTPAHTPVGGPTPVIRPLVQMSELCKPEADLQAPVQAQGPVEAQLFGTEGEEAASPSSSSSPVRAHPPTQAESLSQEALGVLMADLVGFLLLKYRTKEPTSKAEMLSMILRDHWDHFPVVFSHACECMQLVCGMDVKEVDPSKHTYVLVPTLGLTWDAMLTDGQSTPKAGLLVMLLAVILLEGECASEEEVWEALSVMGVYAGSSTASMGSPGSCSPKCGCRRATWSTGRCPTATPPPTSSCGVSGANMETSKWQVLEYLLRVHRWDPRSFPSLSAEAVSIEEEGP</sequence>
<feature type="domain" description="MAGE" evidence="2">
    <location>
        <begin position="279"/>
        <end position="478"/>
    </location>
</feature>
<dbReference type="InterPro" id="IPR002190">
    <property type="entry name" value="MHD_dom"/>
</dbReference>
<feature type="region of interest" description="Disordered" evidence="1">
    <location>
        <begin position="83"/>
        <end position="118"/>
    </location>
</feature>
<dbReference type="InterPro" id="IPR037445">
    <property type="entry name" value="MAGE"/>
</dbReference>
<dbReference type="Pfam" id="PF21801">
    <property type="entry name" value="ASPP2-like_RA"/>
    <property type="match status" value="1"/>
</dbReference>
<dbReference type="InterPro" id="IPR021072">
    <property type="entry name" value="MAGE_N"/>
</dbReference>
<reference evidence="4" key="1">
    <citation type="journal article" date="2019" name="IScience">
        <title>Narwhal Genome Reveals Long-Term Low Genetic Diversity despite Current Large Abundance Size.</title>
        <authorList>
            <person name="Westbury M.V."/>
            <person name="Petersen B."/>
            <person name="Garde E."/>
            <person name="Heide-Jorgensen M.P."/>
            <person name="Lorenzen E.D."/>
        </authorList>
    </citation>
    <scope>NUCLEOTIDE SEQUENCE [LARGE SCALE GENOMIC DNA]</scope>
</reference>
<evidence type="ECO:0000313" key="4">
    <source>
        <dbReference type="Proteomes" id="UP000308365"/>
    </source>
</evidence>
<dbReference type="GO" id="GO:0045786">
    <property type="term" value="P:negative regulation of cell cycle"/>
    <property type="evidence" value="ECO:0007669"/>
    <property type="project" value="InterPro"/>
</dbReference>
<dbReference type="PANTHER" id="PTHR11736:SF81">
    <property type="entry name" value="MAGE DOMAIN-CONTAINING PROTEIN"/>
    <property type="match status" value="1"/>
</dbReference>
<evidence type="ECO:0000259" key="2">
    <source>
        <dbReference type="PROSITE" id="PS50838"/>
    </source>
</evidence>
<dbReference type="FunFam" id="1.10.10.1200:FF:000007">
    <property type="entry name" value="Melanoma-associated antigen C2"/>
    <property type="match status" value="1"/>
</dbReference>
<dbReference type="Gene3D" id="1.10.10.1210">
    <property type="entry name" value="MAGE homology domain, winged helix WH2 motif"/>
    <property type="match status" value="1"/>
</dbReference>
<dbReference type="PROSITE" id="PS50838">
    <property type="entry name" value="MAGE"/>
    <property type="match status" value="1"/>
</dbReference>
<dbReference type="EMBL" id="RWIC01000396">
    <property type="protein sequence ID" value="TKC44408.1"/>
    <property type="molecule type" value="Genomic_DNA"/>
</dbReference>
<dbReference type="SMART" id="SM01373">
    <property type="entry name" value="MAGE"/>
    <property type="match status" value="1"/>
</dbReference>
<evidence type="ECO:0000313" key="3">
    <source>
        <dbReference type="EMBL" id="TKC44408.1"/>
    </source>
</evidence>
<feature type="region of interest" description="Disordered" evidence="1">
    <location>
        <begin position="248"/>
        <end position="272"/>
    </location>
</feature>
<dbReference type="Gene3D" id="1.10.10.1200">
    <property type="entry name" value="MAGE homology domain, winged helix WH1 motif"/>
    <property type="match status" value="1"/>
</dbReference>
<proteinExistence type="predicted"/>
<dbReference type="SUPFAM" id="SSF54236">
    <property type="entry name" value="Ubiquitin-like"/>
    <property type="match status" value="1"/>
</dbReference>
<dbReference type="AlphaFoldDB" id="A0A4U1F529"/>
<dbReference type="FunFam" id="3.10.20.90:FF:000030">
    <property type="entry name" value="Apoptosis-stimulating of p53 protein 2 isoform 1"/>
    <property type="match status" value="1"/>
</dbReference>
<name>A0A4U1F529_MONMO</name>
<organism evidence="3 4">
    <name type="scientific">Monodon monoceros</name>
    <name type="common">Narwhal</name>
    <name type="synonym">Ceratodon monodon</name>
    <dbReference type="NCBI Taxonomy" id="40151"/>
    <lineage>
        <taxon>Eukaryota</taxon>
        <taxon>Metazoa</taxon>
        <taxon>Chordata</taxon>
        <taxon>Craniata</taxon>
        <taxon>Vertebrata</taxon>
        <taxon>Euteleostomi</taxon>
        <taxon>Mammalia</taxon>
        <taxon>Eutheria</taxon>
        <taxon>Laurasiatheria</taxon>
        <taxon>Artiodactyla</taxon>
        <taxon>Whippomorpha</taxon>
        <taxon>Cetacea</taxon>
        <taxon>Odontoceti</taxon>
        <taxon>Monodontidae</taxon>
        <taxon>Monodon</taxon>
    </lineage>
</organism>
<dbReference type="GO" id="GO:0005634">
    <property type="term" value="C:nucleus"/>
    <property type="evidence" value="ECO:0007669"/>
    <property type="project" value="TreeGrafter"/>
</dbReference>
<feature type="compositionally biased region" description="Low complexity" evidence="1">
    <location>
        <begin position="253"/>
        <end position="262"/>
    </location>
</feature>
<dbReference type="GO" id="GO:0006915">
    <property type="term" value="P:apoptotic process"/>
    <property type="evidence" value="ECO:0007669"/>
    <property type="project" value="InterPro"/>
</dbReference>
<dbReference type="InterPro" id="IPR041899">
    <property type="entry name" value="MAGE_WH2"/>
</dbReference>
<gene>
    <name evidence="3" type="ORF">EI555_012967</name>
</gene>
<dbReference type="CDD" id="cd17224">
    <property type="entry name" value="RA_ASPP1"/>
    <property type="match status" value="1"/>
</dbReference>
<feature type="compositionally biased region" description="Polar residues" evidence="1">
    <location>
        <begin position="188"/>
        <end position="203"/>
    </location>
</feature>
<dbReference type="InterPro" id="IPR029071">
    <property type="entry name" value="Ubiquitin-like_domsf"/>
</dbReference>
<dbReference type="Pfam" id="PF12440">
    <property type="entry name" value="MAGE_N"/>
    <property type="match status" value="1"/>
</dbReference>
<protein>
    <recommendedName>
        <fullName evidence="2">MAGE domain-containing protein</fullName>
    </recommendedName>
</protein>
<dbReference type="Gene3D" id="3.10.20.90">
    <property type="entry name" value="Phosphatidylinositol 3-kinase Catalytic Subunit, Chain A, domain 1"/>
    <property type="match status" value="1"/>
</dbReference>
<dbReference type="GO" id="GO:0000122">
    <property type="term" value="P:negative regulation of transcription by RNA polymerase II"/>
    <property type="evidence" value="ECO:0007669"/>
    <property type="project" value="TreeGrafter"/>
</dbReference>
<dbReference type="Proteomes" id="UP000308365">
    <property type="component" value="Unassembled WGS sequence"/>
</dbReference>
<dbReference type="InterPro" id="IPR028319">
    <property type="entry name" value="ASPP1_RA"/>
</dbReference>
<dbReference type="PANTHER" id="PTHR11736">
    <property type="entry name" value="MELANOMA-ASSOCIATED ANTIGEN MAGE ANTIGEN"/>
    <property type="match status" value="1"/>
</dbReference>
<accession>A0A4U1F529</accession>
<feature type="region of interest" description="Disordered" evidence="1">
    <location>
        <begin position="131"/>
        <end position="211"/>
    </location>
</feature>
<dbReference type="InterPro" id="IPR041898">
    <property type="entry name" value="MAGE_WH1"/>
</dbReference>